<keyword evidence="1" id="KW-0560">Oxidoreductase</keyword>
<evidence type="ECO:0000313" key="4">
    <source>
        <dbReference type="Proteomes" id="UP000244168"/>
    </source>
</evidence>
<name>A0A2T5J9W8_9SPHI</name>
<keyword evidence="4" id="KW-1185">Reference proteome</keyword>
<dbReference type="PANTHER" id="PTHR43364">
    <property type="entry name" value="NADH-SPECIFIC METHYLGLYOXAL REDUCTASE-RELATED"/>
    <property type="match status" value="1"/>
</dbReference>
<evidence type="ECO:0000313" key="3">
    <source>
        <dbReference type="EMBL" id="PTQ96871.1"/>
    </source>
</evidence>
<dbReference type="Gene3D" id="3.20.20.100">
    <property type="entry name" value="NADP-dependent oxidoreductase domain"/>
    <property type="match status" value="1"/>
</dbReference>
<feature type="domain" description="NADP-dependent oxidoreductase" evidence="2">
    <location>
        <begin position="33"/>
        <end position="337"/>
    </location>
</feature>
<sequence>MTDGLGGKPKLVFNPHQTMKYNFLGNTGLLVSELCFGTMTFGGSEGIWEHVGKVQQDEVNDLIKTAVDAGINFFDTANVYSYGLSEQLLGQSIKTLGLNRNELVIATKVRGRMSKDVNAIGLSRFHIFNSVDESLKRLQLDHIDVLYVHGVDLKTPIEETMRALNDIVLTGKVRYIAVCNWPAWMVMKALGIAEKHGWNKFVGLQYYYSLSGRDIEREIIPLAQGENLGVMPWSPLAGGFLSGKYTRNNEKAGDSRRDAFDFPPVNKEQAYDIIDAAAKIAESHNVSVAQVALAWVRHQPGITSTIIGAKRVEQLNDNIKSTEIQLNAEELAILDGLSSLPKEYPGWMVERQSADREPAQ</sequence>
<dbReference type="Proteomes" id="UP000244168">
    <property type="component" value="Unassembled WGS sequence"/>
</dbReference>
<dbReference type="SUPFAM" id="SSF51430">
    <property type="entry name" value="NAD(P)-linked oxidoreductase"/>
    <property type="match status" value="1"/>
</dbReference>
<organism evidence="3 4">
    <name type="scientific">Mucilaginibacter yixingensis</name>
    <dbReference type="NCBI Taxonomy" id="1295612"/>
    <lineage>
        <taxon>Bacteria</taxon>
        <taxon>Pseudomonadati</taxon>
        <taxon>Bacteroidota</taxon>
        <taxon>Sphingobacteriia</taxon>
        <taxon>Sphingobacteriales</taxon>
        <taxon>Sphingobacteriaceae</taxon>
        <taxon>Mucilaginibacter</taxon>
    </lineage>
</organism>
<dbReference type="CDD" id="cd19091">
    <property type="entry name" value="AKR_PsAKR"/>
    <property type="match status" value="1"/>
</dbReference>
<dbReference type="InterPro" id="IPR050523">
    <property type="entry name" value="AKR_Detox_Biosynth"/>
</dbReference>
<evidence type="ECO:0000259" key="2">
    <source>
        <dbReference type="Pfam" id="PF00248"/>
    </source>
</evidence>
<reference evidence="3 4" key="1">
    <citation type="submission" date="2018-04" db="EMBL/GenBank/DDBJ databases">
        <title>Genomic Encyclopedia of Archaeal and Bacterial Type Strains, Phase II (KMG-II): from individual species to whole genera.</title>
        <authorList>
            <person name="Goeker M."/>
        </authorList>
    </citation>
    <scope>NUCLEOTIDE SEQUENCE [LARGE SCALE GENOMIC DNA]</scope>
    <source>
        <strain evidence="3 4">DSM 26809</strain>
    </source>
</reference>
<dbReference type="AlphaFoldDB" id="A0A2T5J9W8"/>
<proteinExistence type="predicted"/>
<evidence type="ECO:0000256" key="1">
    <source>
        <dbReference type="ARBA" id="ARBA00023002"/>
    </source>
</evidence>
<dbReference type="PANTHER" id="PTHR43364:SF4">
    <property type="entry name" value="NAD(P)-LINKED OXIDOREDUCTASE SUPERFAMILY PROTEIN"/>
    <property type="match status" value="1"/>
</dbReference>
<protein>
    <submittedName>
        <fullName evidence="3">Aryl-alcohol dehydrogenase-like predicted oxidoreductase</fullName>
    </submittedName>
</protein>
<dbReference type="FunFam" id="3.20.20.100:FF:000004">
    <property type="entry name" value="Oxidoreductase, aldo/keto reductase"/>
    <property type="match status" value="1"/>
</dbReference>
<dbReference type="Pfam" id="PF00248">
    <property type="entry name" value="Aldo_ket_red"/>
    <property type="match status" value="1"/>
</dbReference>
<accession>A0A2T5J9W8</accession>
<dbReference type="EMBL" id="QAOQ01000004">
    <property type="protein sequence ID" value="PTQ96871.1"/>
    <property type="molecule type" value="Genomic_DNA"/>
</dbReference>
<dbReference type="InterPro" id="IPR036812">
    <property type="entry name" value="NAD(P)_OxRdtase_dom_sf"/>
</dbReference>
<comment type="caution">
    <text evidence="3">The sequence shown here is derived from an EMBL/GenBank/DDBJ whole genome shotgun (WGS) entry which is preliminary data.</text>
</comment>
<gene>
    <name evidence="3" type="ORF">C8P68_104364</name>
</gene>
<dbReference type="GO" id="GO:0005829">
    <property type="term" value="C:cytosol"/>
    <property type="evidence" value="ECO:0007669"/>
    <property type="project" value="UniProtKB-ARBA"/>
</dbReference>
<dbReference type="GO" id="GO:0016491">
    <property type="term" value="F:oxidoreductase activity"/>
    <property type="evidence" value="ECO:0007669"/>
    <property type="project" value="UniProtKB-KW"/>
</dbReference>
<dbReference type="InterPro" id="IPR023210">
    <property type="entry name" value="NADP_OxRdtase_dom"/>
</dbReference>